<organism evidence="9 10">
    <name type="scientific">Prunella himalayana</name>
    <dbReference type="NCBI Taxonomy" id="670356"/>
    <lineage>
        <taxon>Eukaryota</taxon>
        <taxon>Metazoa</taxon>
        <taxon>Chordata</taxon>
        <taxon>Craniata</taxon>
        <taxon>Vertebrata</taxon>
        <taxon>Euteleostomi</taxon>
        <taxon>Archelosauria</taxon>
        <taxon>Archosauria</taxon>
        <taxon>Dinosauria</taxon>
        <taxon>Saurischia</taxon>
        <taxon>Theropoda</taxon>
        <taxon>Coelurosauria</taxon>
        <taxon>Aves</taxon>
        <taxon>Neognathae</taxon>
        <taxon>Neoaves</taxon>
        <taxon>Telluraves</taxon>
        <taxon>Australaves</taxon>
        <taxon>Passeriformes</taxon>
        <taxon>Passeroidea</taxon>
        <taxon>Prunellidae</taxon>
        <taxon>Prunella</taxon>
    </lineage>
</organism>
<dbReference type="InterPro" id="IPR033112">
    <property type="entry name" value="PLA2_Asp_AS"/>
</dbReference>
<dbReference type="InterPro" id="IPR036444">
    <property type="entry name" value="PLipase_A2_dom_sf"/>
</dbReference>
<feature type="active site" evidence="4">
    <location>
        <position position="52"/>
    </location>
</feature>
<keyword evidence="10" id="KW-1185">Reference proteome</keyword>
<dbReference type="PRINTS" id="PR00389">
    <property type="entry name" value="PHPHLIPASEA2"/>
</dbReference>
<feature type="disulfide bond" evidence="6">
    <location>
        <begin position="31"/>
        <end position="122"/>
    </location>
</feature>
<dbReference type="GO" id="GO:0006644">
    <property type="term" value="P:phospholipid metabolic process"/>
    <property type="evidence" value="ECO:0007669"/>
    <property type="project" value="InterPro"/>
</dbReference>
<dbReference type="GO" id="GO:0047498">
    <property type="term" value="F:calcium-dependent phospholipase A2 activity"/>
    <property type="evidence" value="ECO:0007669"/>
    <property type="project" value="TreeGrafter"/>
</dbReference>
<protein>
    <submittedName>
        <fullName evidence="9">PA2GE phospholipase</fullName>
    </submittedName>
</protein>
<keyword evidence="3 6" id="KW-1015">Disulfide bond</keyword>
<evidence type="ECO:0000256" key="5">
    <source>
        <dbReference type="PIRSR" id="PIRSR601211-2"/>
    </source>
</evidence>
<proteinExistence type="inferred from homology"/>
<dbReference type="GO" id="GO:0005576">
    <property type="term" value="C:extracellular region"/>
    <property type="evidence" value="ECO:0007669"/>
    <property type="project" value="UniProtKB-SubCell"/>
</dbReference>
<feature type="disulfide bond" evidence="6">
    <location>
        <begin position="64"/>
        <end position="88"/>
    </location>
</feature>
<evidence type="ECO:0000256" key="4">
    <source>
        <dbReference type="PIRSR" id="PIRSR601211-1"/>
    </source>
</evidence>
<dbReference type="PROSITE" id="PS00118">
    <property type="entry name" value="PA2_HIS"/>
    <property type="match status" value="1"/>
</dbReference>
<dbReference type="InterPro" id="IPR001211">
    <property type="entry name" value="PLA2"/>
</dbReference>
<dbReference type="GO" id="GO:0016042">
    <property type="term" value="P:lipid catabolic process"/>
    <property type="evidence" value="ECO:0007669"/>
    <property type="project" value="InterPro"/>
</dbReference>
<evidence type="ECO:0000313" key="10">
    <source>
        <dbReference type="Proteomes" id="UP000566454"/>
    </source>
</evidence>
<dbReference type="CDD" id="cd00125">
    <property type="entry name" value="PLA2c"/>
    <property type="match status" value="1"/>
</dbReference>
<dbReference type="Gene3D" id="1.20.90.10">
    <property type="entry name" value="Phospholipase A2 domain"/>
    <property type="match status" value="1"/>
</dbReference>
<evidence type="ECO:0000256" key="1">
    <source>
        <dbReference type="ARBA" id="ARBA00004613"/>
    </source>
</evidence>
<comment type="similarity">
    <text evidence="7">Belongs to the phospholipase A2 family.</text>
</comment>
<dbReference type="FunFam" id="1.20.90.10:FF:000001">
    <property type="entry name" value="Basic phospholipase A2 homolog"/>
    <property type="match status" value="1"/>
</dbReference>
<evidence type="ECO:0000259" key="8">
    <source>
        <dbReference type="SMART" id="SM00085"/>
    </source>
</evidence>
<keyword evidence="5" id="KW-0106">Calcium</keyword>
<dbReference type="InterPro" id="IPR033113">
    <property type="entry name" value="PLA2_histidine"/>
</dbReference>
<dbReference type="AlphaFoldDB" id="A0A7K5R4F7"/>
<accession>A0A7K5R4F7</accession>
<dbReference type="EMBL" id="VYZK01000638">
    <property type="protein sequence ID" value="NWT74599.1"/>
    <property type="molecule type" value="Genomic_DNA"/>
</dbReference>
<evidence type="ECO:0000256" key="2">
    <source>
        <dbReference type="ARBA" id="ARBA00022525"/>
    </source>
</evidence>
<keyword evidence="2" id="KW-0964">Secreted</keyword>
<comment type="cofactor">
    <cofactor evidence="5">
        <name>Ca(2+)</name>
        <dbReference type="ChEBI" id="CHEBI:29108"/>
    </cofactor>
    <text evidence="5">Binds 1 Ca(2+) ion per subunit.</text>
</comment>
<keyword evidence="5" id="KW-0479">Metal-binding</keyword>
<feature type="binding site" evidence="5">
    <location>
        <position position="34"/>
    </location>
    <ligand>
        <name>Ca(2+)</name>
        <dbReference type="ChEBI" id="CHEBI:29108"/>
    </ligand>
</feature>
<dbReference type="SMART" id="SM00085">
    <property type="entry name" value="PA2c"/>
    <property type="match status" value="1"/>
</dbReference>
<dbReference type="SUPFAM" id="SSF48619">
    <property type="entry name" value="Phospholipase A2, PLA2"/>
    <property type="match status" value="1"/>
</dbReference>
<feature type="disulfide bond" evidence="6">
    <location>
        <begin position="55"/>
        <end position="95"/>
    </location>
</feature>
<name>A0A7K5R4F7_9PASE</name>
<comment type="subcellular location">
    <subcellularLocation>
        <location evidence="1">Secreted</location>
    </subcellularLocation>
</comment>
<evidence type="ECO:0000313" key="9">
    <source>
        <dbReference type="EMBL" id="NWT74599.1"/>
    </source>
</evidence>
<dbReference type="Proteomes" id="UP000566454">
    <property type="component" value="Unassembled WGS sequence"/>
</dbReference>
<dbReference type="PANTHER" id="PTHR11716:SF56">
    <property type="entry name" value="GROUP IIE SECRETORY PHOSPHOLIPASE A2"/>
    <property type="match status" value="1"/>
</dbReference>
<feature type="domain" description="Phospholipase A2-like central" evidence="8">
    <location>
        <begin position="7"/>
        <end position="123"/>
    </location>
</feature>
<feature type="non-terminal residue" evidence="9">
    <location>
        <position position="129"/>
    </location>
</feature>
<dbReference type="OrthoDB" id="5841574at2759"/>
<gene>
    <name evidence="9" type="primary">Pla2g2e</name>
    <name evidence="9" type="ORF">PRUHIM_R12746</name>
</gene>
<dbReference type="PROSITE" id="PS00119">
    <property type="entry name" value="PA2_ASP"/>
    <property type="match status" value="1"/>
</dbReference>
<feature type="disulfide bond" evidence="6">
    <location>
        <begin position="54"/>
        <end position="129"/>
    </location>
</feature>
<dbReference type="GO" id="GO:0005509">
    <property type="term" value="F:calcium ion binding"/>
    <property type="evidence" value="ECO:0007669"/>
    <property type="project" value="InterPro"/>
</dbReference>
<sequence length="129" mass="14377">LTLASCNLAQFATMIRRKTGKSPLAYNGYGCYCGWGGSKQPLDATDRCCHTHDCCYKKLAAKGCSPKTVTYKYDFRRNQIICGTGNWCQRRACACDKAAVECFQRAAGSYRKSYDNYPNHKCRGPTPSC</sequence>
<dbReference type="GO" id="GO:0050482">
    <property type="term" value="P:arachidonate secretion"/>
    <property type="evidence" value="ECO:0007669"/>
    <property type="project" value="InterPro"/>
</dbReference>
<feature type="binding site" evidence="5">
    <location>
        <position position="32"/>
    </location>
    <ligand>
        <name>Ca(2+)</name>
        <dbReference type="ChEBI" id="CHEBI:29108"/>
    </ligand>
</feature>
<feature type="disulfide bond" evidence="6">
    <location>
        <begin position="33"/>
        <end position="49"/>
    </location>
</feature>
<evidence type="ECO:0000256" key="7">
    <source>
        <dbReference type="RuleBase" id="RU003654"/>
    </source>
</evidence>
<evidence type="ECO:0000256" key="6">
    <source>
        <dbReference type="PIRSR" id="PIRSR601211-3"/>
    </source>
</evidence>
<reference evidence="9 10" key="1">
    <citation type="submission" date="2019-09" db="EMBL/GenBank/DDBJ databases">
        <title>Bird 10,000 Genomes (B10K) Project - Family phase.</title>
        <authorList>
            <person name="Zhang G."/>
        </authorList>
    </citation>
    <scope>NUCLEOTIDE SEQUENCE [LARGE SCALE GENOMIC DNA]</scope>
    <source>
        <strain evidence="9">B10K-DU-013-18</strain>
        <tissue evidence="9">Muscle</tissue>
    </source>
</reference>
<feature type="disulfide bond" evidence="6">
    <location>
        <begin position="48"/>
        <end position="102"/>
    </location>
</feature>
<comment type="caution">
    <text evidence="9">The sequence shown here is derived from an EMBL/GenBank/DDBJ whole genome shotgun (WGS) entry which is preliminary data.</text>
</comment>
<feature type="disulfide bond" evidence="6">
    <location>
        <begin position="82"/>
        <end position="93"/>
    </location>
</feature>
<feature type="non-terminal residue" evidence="9">
    <location>
        <position position="1"/>
    </location>
</feature>
<feature type="binding site" evidence="5">
    <location>
        <position position="53"/>
    </location>
    <ligand>
        <name>Ca(2+)</name>
        <dbReference type="ChEBI" id="CHEBI:29108"/>
    </ligand>
</feature>
<dbReference type="PANTHER" id="PTHR11716">
    <property type="entry name" value="PHOSPHOLIPASE A2 FAMILY MEMBER"/>
    <property type="match status" value="1"/>
</dbReference>
<feature type="binding site" evidence="5">
    <location>
        <position position="36"/>
    </location>
    <ligand>
        <name>Ca(2+)</name>
        <dbReference type="ChEBI" id="CHEBI:29108"/>
    </ligand>
</feature>
<dbReference type="GO" id="GO:0005543">
    <property type="term" value="F:phospholipid binding"/>
    <property type="evidence" value="ECO:0007669"/>
    <property type="project" value="TreeGrafter"/>
</dbReference>
<evidence type="ECO:0000256" key="3">
    <source>
        <dbReference type="ARBA" id="ARBA00023157"/>
    </source>
</evidence>
<dbReference type="InterPro" id="IPR016090">
    <property type="entry name" value="PLA2-like_dom"/>
</dbReference>
<feature type="active site" evidence="4">
    <location>
        <position position="96"/>
    </location>
</feature>
<dbReference type="Pfam" id="PF00068">
    <property type="entry name" value="Phospholip_A2_1"/>
    <property type="match status" value="1"/>
</dbReference>